<dbReference type="AlphaFoldDB" id="A0A5C6CEX7"/>
<evidence type="ECO:0008006" key="4">
    <source>
        <dbReference type="Google" id="ProtNLM"/>
    </source>
</evidence>
<name>A0A5C6CEX7_9BACT</name>
<protein>
    <recommendedName>
        <fullName evidence="4">PEP-CTERM protein-sorting domain-containing protein</fullName>
    </recommendedName>
</protein>
<feature type="chain" id="PRO_5022738217" description="PEP-CTERM protein-sorting domain-containing protein" evidence="1">
    <location>
        <begin position="31"/>
        <end position="309"/>
    </location>
</feature>
<dbReference type="EMBL" id="SJPS01000010">
    <property type="protein sequence ID" value="TWU21359.1"/>
    <property type="molecule type" value="Genomic_DNA"/>
</dbReference>
<accession>A0A5C6CEX7</accession>
<keyword evidence="1" id="KW-0732">Signal</keyword>
<gene>
    <name evidence="2" type="ORF">Pla144_45790</name>
</gene>
<evidence type="ECO:0000256" key="1">
    <source>
        <dbReference type="SAM" id="SignalP"/>
    </source>
</evidence>
<proteinExistence type="predicted"/>
<feature type="signal peptide" evidence="1">
    <location>
        <begin position="1"/>
        <end position="30"/>
    </location>
</feature>
<comment type="caution">
    <text evidence="2">The sequence shown here is derived from an EMBL/GenBank/DDBJ whole genome shotgun (WGS) entry which is preliminary data.</text>
</comment>
<sequence length="309" mass="31811" precursor="true">MKKTMRTITLGMRFAAAVLLSLGLVLPASAGLIVDWDKANYTANAPLNDPLATDSHFVIGAASNPSGFIQNWNPGSAIMDATIAAGGGAVYSNKPLYGIIQTKGETALSGLDTAGDLIRGDGNNAGLIGQIWFGINGTVNAVPGANAIAGILSIQAADFLAGGVSPGDTISSMVIDIFDQRTSDTATTRLAVKSGGTWYVSDDNLSGEDLDGHILSYTGADWAAMTASTAGSTSLMTGTGLTYNIPNSALNDIEEVGFFFEGQLAAASTARARIRVNSIEVTTVPEGSTFCLLALGSVLAVGMNRHRRS</sequence>
<keyword evidence="3" id="KW-1185">Reference proteome</keyword>
<organism evidence="2 3">
    <name type="scientific">Bythopirellula polymerisocia</name>
    <dbReference type="NCBI Taxonomy" id="2528003"/>
    <lineage>
        <taxon>Bacteria</taxon>
        <taxon>Pseudomonadati</taxon>
        <taxon>Planctomycetota</taxon>
        <taxon>Planctomycetia</taxon>
        <taxon>Pirellulales</taxon>
        <taxon>Lacipirellulaceae</taxon>
        <taxon>Bythopirellula</taxon>
    </lineage>
</organism>
<dbReference type="Proteomes" id="UP000318437">
    <property type="component" value="Unassembled WGS sequence"/>
</dbReference>
<evidence type="ECO:0000313" key="2">
    <source>
        <dbReference type="EMBL" id="TWU21359.1"/>
    </source>
</evidence>
<reference evidence="2 3" key="1">
    <citation type="submission" date="2019-02" db="EMBL/GenBank/DDBJ databases">
        <title>Deep-cultivation of Planctomycetes and their phenomic and genomic characterization uncovers novel biology.</title>
        <authorList>
            <person name="Wiegand S."/>
            <person name="Jogler M."/>
            <person name="Boedeker C."/>
            <person name="Pinto D."/>
            <person name="Vollmers J."/>
            <person name="Rivas-Marin E."/>
            <person name="Kohn T."/>
            <person name="Peeters S.H."/>
            <person name="Heuer A."/>
            <person name="Rast P."/>
            <person name="Oberbeckmann S."/>
            <person name="Bunk B."/>
            <person name="Jeske O."/>
            <person name="Meyerdierks A."/>
            <person name="Storesund J.E."/>
            <person name="Kallscheuer N."/>
            <person name="Luecker S."/>
            <person name="Lage O.M."/>
            <person name="Pohl T."/>
            <person name="Merkel B.J."/>
            <person name="Hornburger P."/>
            <person name="Mueller R.-W."/>
            <person name="Bruemmer F."/>
            <person name="Labrenz M."/>
            <person name="Spormann A.M."/>
            <person name="Op Den Camp H."/>
            <person name="Overmann J."/>
            <person name="Amann R."/>
            <person name="Jetten M.S.M."/>
            <person name="Mascher T."/>
            <person name="Medema M.H."/>
            <person name="Devos D.P."/>
            <person name="Kaster A.-K."/>
            <person name="Ovreas L."/>
            <person name="Rohde M."/>
            <person name="Galperin M.Y."/>
            <person name="Jogler C."/>
        </authorList>
    </citation>
    <scope>NUCLEOTIDE SEQUENCE [LARGE SCALE GENOMIC DNA]</scope>
    <source>
        <strain evidence="2 3">Pla144</strain>
    </source>
</reference>
<evidence type="ECO:0000313" key="3">
    <source>
        <dbReference type="Proteomes" id="UP000318437"/>
    </source>
</evidence>